<dbReference type="OrthoDB" id="1607513at2759"/>
<dbReference type="AlphaFoldDB" id="K0SCR5"/>
<evidence type="ECO:0000313" key="3">
    <source>
        <dbReference type="EMBL" id="EJK63933.1"/>
    </source>
</evidence>
<reference evidence="3 4" key="1">
    <citation type="journal article" date="2012" name="Genome Biol.">
        <title>Genome and low-iron response of an oceanic diatom adapted to chronic iron limitation.</title>
        <authorList>
            <person name="Lommer M."/>
            <person name="Specht M."/>
            <person name="Roy A.S."/>
            <person name="Kraemer L."/>
            <person name="Andreson R."/>
            <person name="Gutowska M.A."/>
            <person name="Wolf J."/>
            <person name="Bergner S.V."/>
            <person name="Schilhabel M.B."/>
            <person name="Klostermeier U.C."/>
            <person name="Beiko R.G."/>
            <person name="Rosenstiel P."/>
            <person name="Hippler M."/>
            <person name="Laroche J."/>
        </authorList>
    </citation>
    <scope>NUCLEOTIDE SEQUENCE [LARGE SCALE GENOMIC DNA]</scope>
    <source>
        <strain evidence="3 4">CCMP1005</strain>
    </source>
</reference>
<gene>
    <name evidence="3" type="ORF">THAOC_15380</name>
</gene>
<keyword evidence="4" id="KW-1185">Reference proteome</keyword>
<name>K0SCR5_THAOC</name>
<sequence>MPPKRRGGSGAAASEKKKAKKKTQATLFQTGSKAEEIESLNKLHRGKRVLLYAKDLYNNAIPPGEENYLFQYAVKKVYAGEKGNLASLDFENNAIVDGGNEWINYRYNVHLAKVNRKKNDLLDAEREAKKAARENDQNDTQAIFTQFSEDTSSAKPKQKCSKYLRANLRATVRWKTMSLEVLDRMLAKLPRNKCGSTSGQVTGFVFKKIRSKGLAGSKRLDVIEQIQSGYSRGGVGREQKSSRDDDMVHRVLAVLAAVGSKSPLSIFDNTHFLNYLAKIAPQHTPPNKLERTRLVEVILDGAMMELSRIISERRAELYDSFMSGTIDFWTDSHRKEQFGAFVIDVTAERYELSDGTSLFMSRETKQSLLEREFILNFEKFDKAKTTDVVADWMDESSREVGIKPSDYSNLSADGGSNAIGSLAEYEVVTRCDSRANELDFNICYAHQCERSAVNALRWCGVVDEAERSNTIMGDLSDTLQQLYAKDGIDYGALTTEEKSSGNIDRVIYTDEDKSILLQFEAASAPVRLFSKFLQDRRDSVCYLLYESRLVIQHTSTETFSMHADISHRKTTRDLRKRGEKSILVRSSKAFVGDDEEKEYVSTIDMEKPVEDYRELFSADINRRLCLSERRLPDALVIPTLLNPMFVELDTDSEPDSEDDDDTGEQVNSNYNRAVEELQNFETYKKKKFRPKLSKEIQSKVNLADYVNELGRFRLLPFFHAHKQIFPTLWVIAQRCDSYRVVEVGCERFFNLSGYISSPQRTRLGVRNYERLAMLASLVRNVYINEEWVAQEYLRRCKAGAWKPENTAEALKCWNLEQIIEAKLLHCLNQTKSP</sequence>
<evidence type="ECO:0000313" key="4">
    <source>
        <dbReference type="Proteomes" id="UP000266841"/>
    </source>
</evidence>
<proteinExistence type="predicted"/>
<dbReference type="InterPro" id="IPR012337">
    <property type="entry name" value="RNaseH-like_sf"/>
</dbReference>
<evidence type="ECO:0008006" key="5">
    <source>
        <dbReference type="Google" id="ProtNLM"/>
    </source>
</evidence>
<protein>
    <recommendedName>
        <fullName evidence="5">HAT C-terminal dimerisation domain-containing protein</fullName>
    </recommendedName>
</protein>
<feature type="coiled-coil region" evidence="1">
    <location>
        <begin position="111"/>
        <end position="141"/>
    </location>
</feature>
<feature type="compositionally biased region" description="Acidic residues" evidence="2">
    <location>
        <begin position="649"/>
        <end position="663"/>
    </location>
</feature>
<comment type="caution">
    <text evidence="3">The sequence shown here is derived from an EMBL/GenBank/DDBJ whole genome shotgun (WGS) entry which is preliminary data.</text>
</comment>
<evidence type="ECO:0000256" key="2">
    <source>
        <dbReference type="SAM" id="MobiDB-lite"/>
    </source>
</evidence>
<dbReference type="Proteomes" id="UP000266841">
    <property type="component" value="Unassembled WGS sequence"/>
</dbReference>
<dbReference type="EMBL" id="AGNL01017859">
    <property type="protein sequence ID" value="EJK63933.1"/>
    <property type="molecule type" value="Genomic_DNA"/>
</dbReference>
<feature type="region of interest" description="Disordered" evidence="2">
    <location>
        <begin position="649"/>
        <end position="668"/>
    </location>
</feature>
<keyword evidence="1" id="KW-0175">Coiled coil</keyword>
<organism evidence="3 4">
    <name type="scientific">Thalassiosira oceanica</name>
    <name type="common">Marine diatom</name>
    <dbReference type="NCBI Taxonomy" id="159749"/>
    <lineage>
        <taxon>Eukaryota</taxon>
        <taxon>Sar</taxon>
        <taxon>Stramenopiles</taxon>
        <taxon>Ochrophyta</taxon>
        <taxon>Bacillariophyta</taxon>
        <taxon>Coscinodiscophyceae</taxon>
        <taxon>Thalassiosirophycidae</taxon>
        <taxon>Thalassiosirales</taxon>
        <taxon>Thalassiosiraceae</taxon>
        <taxon>Thalassiosira</taxon>
    </lineage>
</organism>
<evidence type="ECO:0000256" key="1">
    <source>
        <dbReference type="SAM" id="Coils"/>
    </source>
</evidence>
<dbReference type="SUPFAM" id="SSF53098">
    <property type="entry name" value="Ribonuclease H-like"/>
    <property type="match status" value="1"/>
</dbReference>
<accession>K0SCR5</accession>
<feature type="region of interest" description="Disordered" evidence="2">
    <location>
        <begin position="1"/>
        <end position="26"/>
    </location>
</feature>